<dbReference type="GO" id="GO:0006887">
    <property type="term" value="P:exocytosis"/>
    <property type="evidence" value="ECO:0007669"/>
    <property type="project" value="TreeGrafter"/>
</dbReference>
<dbReference type="PANTHER" id="PTHR13015">
    <property type="entry name" value="PROTEIN AD-016-RELATED"/>
    <property type="match status" value="1"/>
</dbReference>
<dbReference type="STRING" id="41875.K8FIA5"/>
<name>K8FIA5_9CHLO</name>
<keyword evidence="4" id="KW-1185">Reference proteome</keyword>
<dbReference type="OrthoDB" id="268027at2759"/>
<reference evidence="3 4" key="1">
    <citation type="submission" date="2011-10" db="EMBL/GenBank/DDBJ databases">
        <authorList>
            <person name="Genoscope - CEA"/>
        </authorList>
    </citation>
    <scope>NUCLEOTIDE SEQUENCE [LARGE SCALE GENOMIC DNA]</scope>
    <source>
        <strain evidence="3 4">RCC 1105</strain>
    </source>
</reference>
<dbReference type="AlphaFoldDB" id="K8FIA5"/>
<organism evidence="3 4">
    <name type="scientific">Bathycoccus prasinos</name>
    <dbReference type="NCBI Taxonomy" id="41875"/>
    <lineage>
        <taxon>Eukaryota</taxon>
        <taxon>Viridiplantae</taxon>
        <taxon>Chlorophyta</taxon>
        <taxon>Mamiellophyceae</taxon>
        <taxon>Mamiellales</taxon>
        <taxon>Bathycoccaceae</taxon>
        <taxon>Bathycoccus</taxon>
    </lineage>
</organism>
<dbReference type="PANTHER" id="PTHR13015:SF0">
    <property type="entry name" value="WASH COMPLEX SUBUNIT 3"/>
    <property type="match status" value="1"/>
</dbReference>
<evidence type="ECO:0000256" key="1">
    <source>
        <dbReference type="ARBA" id="ARBA00006290"/>
    </source>
</evidence>
<dbReference type="RefSeq" id="XP_007511029.1">
    <property type="nucleotide sequence ID" value="XM_007510967.1"/>
</dbReference>
<dbReference type="GO" id="GO:0071203">
    <property type="term" value="C:WASH complex"/>
    <property type="evidence" value="ECO:0007669"/>
    <property type="project" value="InterPro"/>
</dbReference>
<dbReference type="GeneID" id="19013654"/>
<proteinExistence type="inferred from homology"/>
<dbReference type="EMBL" id="FO082270">
    <property type="protein sequence ID" value="CCO66589.1"/>
    <property type="molecule type" value="Genomic_DNA"/>
</dbReference>
<dbReference type="Proteomes" id="UP000198341">
    <property type="component" value="Chromosome 9"/>
</dbReference>
<evidence type="ECO:0000256" key="2">
    <source>
        <dbReference type="SAM" id="MobiDB-lite"/>
    </source>
</evidence>
<dbReference type="KEGG" id="bpg:Bathy09g01470"/>
<dbReference type="GO" id="GO:0030041">
    <property type="term" value="P:actin filament polymerization"/>
    <property type="evidence" value="ECO:0007669"/>
    <property type="project" value="TreeGrafter"/>
</dbReference>
<feature type="region of interest" description="Disordered" evidence="2">
    <location>
        <begin position="69"/>
        <end position="144"/>
    </location>
</feature>
<accession>K8FIA5</accession>
<evidence type="ECO:0000313" key="4">
    <source>
        <dbReference type="Proteomes" id="UP000198341"/>
    </source>
</evidence>
<sequence>MKTKKTFVENNDENDKRVNDHFTVACVNAFAVDCANNLNAIRARSQRGLEQIETKMETMERSLQFLEKKLERFDEEEEGGGKGEAVKTPPPPLPPSSAERDEPPDGEFSPHLVQEGARAGEDGNAQTSNEKKEEGARRIRVNPAHEKYHKMLRLGVPEQAVRNKMKLDGVDERDVVFSQ</sequence>
<evidence type="ECO:0000313" key="3">
    <source>
        <dbReference type="EMBL" id="CCO66589.1"/>
    </source>
</evidence>
<gene>
    <name evidence="3" type="ORF">Bathy09g01470</name>
</gene>
<dbReference type="Pfam" id="PF10152">
    <property type="entry name" value="CCDC53"/>
    <property type="match status" value="1"/>
</dbReference>
<dbReference type="InterPro" id="IPR019309">
    <property type="entry name" value="WASHC3"/>
</dbReference>
<protein>
    <submittedName>
        <fullName evidence="3">Uncharacterized protein</fullName>
    </submittedName>
</protein>
<comment type="similarity">
    <text evidence="1">Belongs to the CCDC53 family.</text>
</comment>